<proteinExistence type="predicted"/>
<dbReference type="EMBL" id="CP022657">
    <property type="protein sequence ID" value="ASS74314.1"/>
    <property type="molecule type" value="Genomic_DNA"/>
</dbReference>
<dbReference type="OrthoDB" id="2381446at2"/>
<sequence length="277" mass="30537">MSGEVANLTLGKVAVAALQILSEAVEQQSSRREEFDWPHGAEERLAGQVLSWMEQFVGGSLGERRKELGLQMRAELMALLGEIEPQLAMALLCSLPGAERRGYTWSRLAVNLGVSDAQIATWEAEAQAQLGERVTERTPFLAYLKGQATAVGGPASEHIEQQALRVERLEQEEVSFSPKRSAEERFSQEQVGKMDAVAHADSLEDLVEMARSEASFDLRRYVGADIELRIRQAFHRVGVEELEQVAALFATEDRLAVTLIGARLQLELGGEEGRVHG</sequence>
<evidence type="ECO:0000313" key="2">
    <source>
        <dbReference type="Proteomes" id="UP000214688"/>
    </source>
</evidence>
<accession>A0A223CYR2</accession>
<protein>
    <submittedName>
        <fullName evidence="1">Uncharacterized protein</fullName>
    </submittedName>
</protein>
<organism evidence="1 2">
    <name type="scientific">Tumebacillus algifaecis</name>
    <dbReference type="NCBI Taxonomy" id="1214604"/>
    <lineage>
        <taxon>Bacteria</taxon>
        <taxon>Bacillati</taxon>
        <taxon>Bacillota</taxon>
        <taxon>Bacilli</taxon>
        <taxon>Bacillales</taxon>
        <taxon>Alicyclobacillaceae</taxon>
        <taxon>Tumebacillus</taxon>
    </lineage>
</organism>
<dbReference type="RefSeq" id="WP_094235568.1">
    <property type="nucleotide sequence ID" value="NZ_CP022657.1"/>
</dbReference>
<dbReference type="KEGG" id="tab:CIG75_04470"/>
<keyword evidence="2" id="KW-1185">Reference proteome</keyword>
<dbReference type="AlphaFoldDB" id="A0A223CYR2"/>
<evidence type="ECO:0000313" key="1">
    <source>
        <dbReference type="EMBL" id="ASS74314.1"/>
    </source>
</evidence>
<dbReference type="Proteomes" id="UP000214688">
    <property type="component" value="Chromosome"/>
</dbReference>
<reference evidence="1 2" key="1">
    <citation type="journal article" date="2015" name="Int. J. Syst. Evol. Microbiol.">
        <title>Tumebacillus algifaecis sp. nov., isolated from decomposing algal scum.</title>
        <authorList>
            <person name="Wu Y.F."/>
            <person name="Zhang B."/>
            <person name="Xing P."/>
            <person name="Wu Q.L."/>
            <person name="Liu S.J."/>
        </authorList>
    </citation>
    <scope>NUCLEOTIDE SEQUENCE [LARGE SCALE GENOMIC DNA]</scope>
    <source>
        <strain evidence="1 2">THMBR28</strain>
    </source>
</reference>
<name>A0A223CYR2_9BACL</name>
<gene>
    <name evidence="1" type="ORF">CIG75_04470</name>
</gene>